<evidence type="ECO:0000256" key="1">
    <source>
        <dbReference type="ARBA" id="ARBA00004651"/>
    </source>
</evidence>
<dbReference type="PANTHER" id="PTHR43045">
    <property type="entry name" value="SHIKIMATE TRANSPORTER"/>
    <property type="match status" value="1"/>
</dbReference>
<dbReference type="PROSITE" id="PS00217">
    <property type="entry name" value="SUGAR_TRANSPORT_2"/>
    <property type="match status" value="1"/>
</dbReference>
<reference evidence="9 10" key="1">
    <citation type="journal article" date="2024" name="Chem. Sci.">
        <title>Discovery of megapolipeptins by genome mining of a Burkholderiales bacteria collection.</title>
        <authorList>
            <person name="Paulo B.S."/>
            <person name="Recchia M.J.J."/>
            <person name="Lee S."/>
            <person name="Fergusson C.H."/>
            <person name="Romanowski S.B."/>
            <person name="Hernandez A."/>
            <person name="Krull N."/>
            <person name="Liu D.Y."/>
            <person name="Cavanagh H."/>
            <person name="Bos A."/>
            <person name="Gray C.A."/>
            <person name="Murphy B.T."/>
            <person name="Linington R.G."/>
            <person name="Eustaquio A.S."/>
        </authorList>
    </citation>
    <scope>NUCLEOTIDE SEQUENCE [LARGE SCALE GENOMIC DNA]</scope>
    <source>
        <strain evidence="9 10">RL17-338-BIC-A</strain>
    </source>
</reference>
<proteinExistence type="predicted"/>
<feature type="transmembrane region" description="Helical" evidence="7">
    <location>
        <begin position="398"/>
        <end position="416"/>
    </location>
</feature>
<feature type="transmembrane region" description="Helical" evidence="7">
    <location>
        <begin position="158"/>
        <end position="178"/>
    </location>
</feature>
<sequence length="427" mass="45824">MVVAIKLHASESARGELKILVASTLGTLTECYDFFLYGSLASVLSKEFFAGLAEQTKFIFALLAFAVGFAFRPLGALIFGRLGDTRGRKSTFVVTLVLMGCATFGVDLLPGYQQWGSAAPTLLILLRVLQGIGLGGEFGGAAIFVAEHTPPERRGANTSWIQAAGALGMIFALLVVYACRAVFGSVFDRWAWRIPFLLSGVMLSISLYVRLLISESPLFLKMKAEGRTSRKPIAETFGSWANVKIILIALFGLITGVTTVIYTAQIYALFFLSHILRVDGGTAGLYVAIALTAAIPPFWVFGSLSDRIGRKPVILTGCLLGALTYFPAFHAITHYANAALETTVAVSPVTVYANNGGCSFQYTALSFPYHVGNGLVGGFFPAISFAIVSQTEDIYAGLRYPVGFSFATAIVGFLFLKRKLLSSEVTA</sequence>
<keyword evidence="10" id="KW-1185">Reference proteome</keyword>
<feature type="transmembrane region" description="Helical" evidence="7">
    <location>
        <begin position="124"/>
        <end position="146"/>
    </location>
</feature>
<evidence type="ECO:0000256" key="5">
    <source>
        <dbReference type="ARBA" id="ARBA00022989"/>
    </source>
</evidence>
<evidence type="ECO:0000256" key="4">
    <source>
        <dbReference type="ARBA" id="ARBA00022692"/>
    </source>
</evidence>
<dbReference type="SUPFAM" id="SSF103473">
    <property type="entry name" value="MFS general substrate transporter"/>
    <property type="match status" value="1"/>
</dbReference>
<keyword evidence="2" id="KW-0813">Transport</keyword>
<dbReference type="Proteomes" id="UP001629432">
    <property type="component" value="Unassembled WGS sequence"/>
</dbReference>
<dbReference type="Pfam" id="PF00083">
    <property type="entry name" value="Sugar_tr"/>
    <property type="match status" value="1"/>
</dbReference>
<feature type="domain" description="Major facilitator superfamily (MFS) profile" evidence="8">
    <location>
        <begin position="19"/>
        <end position="427"/>
    </location>
</feature>
<keyword evidence="5 7" id="KW-1133">Transmembrane helix</keyword>
<organism evidence="9 10">
    <name type="scientific">Paraburkholderia metrosideri</name>
    <dbReference type="NCBI Taxonomy" id="580937"/>
    <lineage>
        <taxon>Bacteria</taxon>
        <taxon>Pseudomonadati</taxon>
        <taxon>Pseudomonadota</taxon>
        <taxon>Betaproteobacteria</taxon>
        <taxon>Burkholderiales</taxon>
        <taxon>Burkholderiaceae</taxon>
        <taxon>Paraburkholderia</taxon>
    </lineage>
</organism>
<evidence type="ECO:0000313" key="9">
    <source>
        <dbReference type="EMBL" id="MFM0642160.1"/>
    </source>
</evidence>
<name>A0ABW9E3I1_9BURK</name>
<dbReference type="PANTHER" id="PTHR43045:SF7">
    <property type="entry name" value="MAJOR FACILITATOR SUPERFAMILY TRANSPORTER"/>
    <property type="match status" value="1"/>
</dbReference>
<accession>A0ABW9E3I1</accession>
<evidence type="ECO:0000256" key="6">
    <source>
        <dbReference type="ARBA" id="ARBA00023136"/>
    </source>
</evidence>
<dbReference type="InterPro" id="IPR020846">
    <property type="entry name" value="MFS_dom"/>
</dbReference>
<keyword evidence="3" id="KW-1003">Cell membrane</keyword>
<dbReference type="InterPro" id="IPR036259">
    <property type="entry name" value="MFS_trans_sf"/>
</dbReference>
<feature type="transmembrane region" description="Helical" evidence="7">
    <location>
        <begin position="245"/>
        <end position="271"/>
    </location>
</feature>
<dbReference type="InterPro" id="IPR005829">
    <property type="entry name" value="Sugar_transporter_CS"/>
</dbReference>
<dbReference type="InterPro" id="IPR005828">
    <property type="entry name" value="MFS_sugar_transport-like"/>
</dbReference>
<comment type="caution">
    <text evidence="9">The sequence shown here is derived from an EMBL/GenBank/DDBJ whole genome shotgun (WGS) entry which is preliminary data.</text>
</comment>
<gene>
    <name evidence="9" type="ORF">PQQ63_36345</name>
</gene>
<comment type="subcellular location">
    <subcellularLocation>
        <location evidence="1">Cell membrane</location>
        <topology evidence="1">Multi-pass membrane protein</topology>
    </subcellularLocation>
</comment>
<keyword evidence="4 7" id="KW-0812">Transmembrane</keyword>
<dbReference type="PROSITE" id="PS50850">
    <property type="entry name" value="MFS"/>
    <property type="match status" value="1"/>
</dbReference>
<dbReference type="RefSeq" id="WP_408340741.1">
    <property type="nucleotide sequence ID" value="NZ_JAQQCF010000059.1"/>
</dbReference>
<evidence type="ECO:0000313" key="10">
    <source>
        <dbReference type="Proteomes" id="UP001629432"/>
    </source>
</evidence>
<feature type="transmembrane region" description="Helical" evidence="7">
    <location>
        <begin position="313"/>
        <end position="332"/>
    </location>
</feature>
<evidence type="ECO:0000256" key="2">
    <source>
        <dbReference type="ARBA" id="ARBA00022448"/>
    </source>
</evidence>
<feature type="transmembrane region" description="Helical" evidence="7">
    <location>
        <begin position="58"/>
        <end position="79"/>
    </location>
</feature>
<dbReference type="Gene3D" id="1.20.1250.20">
    <property type="entry name" value="MFS general substrate transporter like domains"/>
    <property type="match status" value="1"/>
</dbReference>
<feature type="transmembrane region" description="Helical" evidence="7">
    <location>
        <begin position="190"/>
        <end position="213"/>
    </location>
</feature>
<dbReference type="EMBL" id="JAQQCF010000059">
    <property type="protein sequence ID" value="MFM0642160.1"/>
    <property type="molecule type" value="Genomic_DNA"/>
</dbReference>
<evidence type="ECO:0000256" key="3">
    <source>
        <dbReference type="ARBA" id="ARBA00022475"/>
    </source>
</evidence>
<protein>
    <submittedName>
        <fullName evidence="9">MFS transporter</fullName>
    </submittedName>
</protein>
<feature type="transmembrane region" description="Helical" evidence="7">
    <location>
        <begin position="91"/>
        <end position="112"/>
    </location>
</feature>
<feature type="transmembrane region" description="Helical" evidence="7">
    <location>
        <begin position="283"/>
        <end position="301"/>
    </location>
</feature>
<keyword evidence="6 7" id="KW-0472">Membrane</keyword>
<evidence type="ECO:0000256" key="7">
    <source>
        <dbReference type="SAM" id="Phobius"/>
    </source>
</evidence>
<evidence type="ECO:0000259" key="8">
    <source>
        <dbReference type="PROSITE" id="PS50850"/>
    </source>
</evidence>